<organism evidence="1 2">
    <name type="scientific">Alkaliphilus flagellatus</name>
    <dbReference type="NCBI Taxonomy" id="2841507"/>
    <lineage>
        <taxon>Bacteria</taxon>
        <taxon>Bacillati</taxon>
        <taxon>Bacillota</taxon>
        <taxon>Clostridia</taxon>
        <taxon>Peptostreptococcales</taxon>
        <taxon>Natronincolaceae</taxon>
        <taxon>Alkaliphilus</taxon>
    </lineage>
</organism>
<proteinExistence type="predicted"/>
<keyword evidence="2" id="KW-1185">Reference proteome</keyword>
<protein>
    <submittedName>
        <fullName evidence="1">Uncharacterized protein</fullName>
    </submittedName>
</protein>
<evidence type="ECO:0000313" key="1">
    <source>
        <dbReference type="EMBL" id="MBU5676031.1"/>
    </source>
</evidence>
<accession>A0ABS6G1K7</accession>
<comment type="caution">
    <text evidence="1">The sequence shown here is derived from an EMBL/GenBank/DDBJ whole genome shotgun (WGS) entry which is preliminary data.</text>
</comment>
<sequence>MLFLRMGARLLFLRTDKTEELKDFIVKKLDGKPREFEQCLDESTEDSTIVFITDAQREKTDIDDAKYIILIREPSSIFLASILTSHLSGLIHRADLGPACLIMRIAGDENKVVDRLKKSYDGEIISWKEGIRKGEKMDTLLALTNKPIGGKLGGKDFIESLLLLPHPVNNVQKRLRLEGIVFITQSMDGGQWYELRINIYDSKGYYSEHYRRLMLVLNQLELGMVLGETWTRDHALVLYSVLAYQVRLFTLYPPEKVKKLLLGLEYNEEGERLVDFDLYYRNKKVSWVDIERKQKKRNKVEECKQYRKELLEKLPEATIEKLMQLELEIEQKE</sequence>
<reference evidence="1 2" key="1">
    <citation type="submission" date="2021-06" db="EMBL/GenBank/DDBJ databases">
        <authorList>
            <person name="Sun Q."/>
            <person name="Li D."/>
        </authorList>
    </citation>
    <scope>NUCLEOTIDE SEQUENCE [LARGE SCALE GENOMIC DNA]</scope>
    <source>
        <strain evidence="1 2">MSJ-5</strain>
    </source>
</reference>
<evidence type="ECO:0000313" key="2">
    <source>
        <dbReference type="Proteomes" id="UP000779508"/>
    </source>
</evidence>
<gene>
    <name evidence="1" type="ORF">KQI88_06350</name>
</gene>
<dbReference type="RefSeq" id="WP_216415513.1">
    <property type="nucleotide sequence ID" value="NZ_JAHLQK010000002.1"/>
</dbReference>
<dbReference type="EMBL" id="JAHLQK010000002">
    <property type="protein sequence ID" value="MBU5676031.1"/>
    <property type="molecule type" value="Genomic_DNA"/>
</dbReference>
<name>A0ABS6G1K7_9FIRM</name>
<dbReference type="Proteomes" id="UP000779508">
    <property type="component" value="Unassembled WGS sequence"/>
</dbReference>